<keyword evidence="1" id="KW-0175">Coiled coil</keyword>
<evidence type="ECO:0008006" key="4">
    <source>
        <dbReference type="Google" id="ProtNLM"/>
    </source>
</evidence>
<proteinExistence type="predicted"/>
<accession>A0A932CR25</accession>
<evidence type="ECO:0000313" key="3">
    <source>
        <dbReference type="Proteomes" id="UP000769766"/>
    </source>
</evidence>
<organism evidence="2 3">
    <name type="scientific">Tectimicrobiota bacterium</name>
    <dbReference type="NCBI Taxonomy" id="2528274"/>
    <lineage>
        <taxon>Bacteria</taxon>
        <taxon>Pseudomonadati</taxon>
        <taxon>Nitrospinota/Tectimicrobiota group</taxon>
        <taxon>Candidatus Tectimicrobiota</taxon>
    </lineage>
</organism>
<protein>
    <recommendedName>
        <fullName evidence="4">DUF3782 domain-containing protein</fullName>
    </recommendedName>
</protein>
<dbReference type="AlphaFoldDB" id="A0A932CR25"/>
<feature type="coiled-coil region" evidence="1">
    <location>
        <begin position="50"/>
        <end position="101"/>
    </location>
</feature>
<name>A0A932CR25_UNCTE</name>
<gene>
    <name evidence="2" type="ORF">HYY20_13540</name>
</gene>
<reference evidence="2" key="1">
    <citation type="submission" date="2020-07" db="EMBL/GenBank/DDBJ databases">
        <title>Huge and variable diversity of episymbiotic CPR bacteria and DPANN archaea in groundwater ecosystems.</title>
        <authorList>
            <person name="He C.Y."/>
            <person name="Keren R."/>
            <person name="Whittaker M."/>
            <person name="Farag I.F."/>
            <person name="Doudna J."/>
            <person name="Cate J.H.D."/>
            <person name="Banfield J.F."/>
        </authorList>
    </citation>
    <scope>NUCLEOTIDE SEQUENCE</scope>
    <source>
        <strain evidence="2">NC_groundwater_672_Ag_B-0.1um_62_36</strain>
    </source>
</reference>
<dbReference type="Proteomes" id="UP000769766">
    <property type="component" value="Unassembled WGS sequence"/>
</dbReference>
<comment type="caution">
    <text evidence="2">The sequence shown here is derived from an EMBL/GenBank/DDBJ whole genome shotgun (WGS) entry which is preliminary data.</text>
</comment>
<dbReference type="EMBL" id="JACPRF010000412">
    <property type="protein sequence ID" value="MBI2877893.1"/>
    <property type="molecule type" value="Genomic_DNA"/>
</dbReference>
<evidence type="ECO:0000256" key="1">
    <source>
        <dbReference type="SAM" id="Coils"/>
    </source>
</evidence>
<sequence>MESALVLIDREALLAELRRVFDPQTAEALLSVLDRVAAQVRAMGVTHEDFAELRQIVAELAEAQRRTEERLDRLELVVEQLAEAQRRTEQLVAELAEAQRRTANIVGDLKGLILEANYRDKAVAYFGRWLLRPQVADMNSLWEALETCLSEEALDDVILLDLVVRGRPRRQPKAKEVWLAVEVSALIDREDVARARRRAALLRQAGYRAIPVAAGERATQGAEVGAHLHRVAMLQDGRSLFWEEALLAWAKEEE</sequence>
<evidence type="ECO:0000313" key="2">
    <source>
        <dbReference type="EMBL" id="MBI2877893.1"/>
    </source>
</evidence>